<feature type="domain" description="NADH:flavin oxidoreductase/NADH oxidase N-terminal" evidence="6">
    <location>
        <begin position="6"/>
        <end position="341"/>
    </location>
</feature>
<dbReference type="AlphaFoldDB" id="A0A6P0BI76"/>
<dbReference type="EMBL" id="WUEZ01000039">
    <property type="protein sequence ID" value="NEI37682.1"/>
    <property type="molecule type" value="Genomic_DNA"/>
</dbReference>
<dbReference type="GO" id="GO:0003959">
    <property type="term" value="F:NADPH dehydrogenase activity"/>
    <property type="evidence" value="ECO:0007669"/>
    <property type="project" value="InterPro"/>
</dbReference>
<evidence type="ECO:0000256" key="5">
    <source>
        <dbReference type="ARBA" id="ARBA00023002"/>
    </source>
</evidence>
<comment type="caution">
    <text evidence="7">The sequence shown here is derived from an EMBL/GenBank/DDBJ whole genome shotgun (WGS) entry which is preliminary data.</text>
</comment>
<keyword evidence="3" id="KW-0288">FMN</keyword>
<protein>
    <submittedName>
        <fullName evidence="7">Oxidoreductase</fullName>
    </submittedName>
</protein>
<evidence type="ECO:0000256" key="1">
    <source>
        <dbReference type="ARBA" id="ARBA00001917"/>
    </source>
</evidence>
<dbReference type="Gene3D" id="3.20.20.70">
    <property type="entry name" value="Aldolase class I"/>
    <property type="match status" value="1"/>
</dbReference>
<gene>
    <name evidence="7" type="ORF">GR204_27590</name>
</gene>
<accession>A0A6P0BI76</accession>
<dbReference type="Proteomes" id="UP000471560">
    <property type="component" value="Unassembled WGS sequence"/>
</dbReference>
<dbReference type="GO" id="GO:0050661">
    <property type="term" value="F:NADP binding"/>
    <property type="evidence" value="ECO:0007669"/>
    <property type="project" value="InterPro"/>
</dbReference>
<keyword evidence="5" id="KW-0560">Oxidoreductase</keyword>
<comment type="cofactor">
    <cofactor evidence="1">
        <name>FMN</name>
        <dbReference type="ChEBI" id="CHEBI:58210"/>
    </cofactor>
</comment>
<evidence type="ECO:0000256" key="2">
    <source>
        <dbReference type="ARBA" id="ARBA00022630"/>
    </source>
</evidence>
<dbReference type="InterPro" id="IPR013785">
    <property type="entry name" value="Aldolase_TIM"/>
</dbReference>
<dbReference type="Pfam" id="PF00724">
    <property type="entry name" value="Oxidored_FMN"/>
    <property type="match status" value="1"/>
</dbReference>
<dbReference type="GO" id="GO:0010181">
    <property type="term" value="F:FMN binding"/>
    <property type="evidence" value="ECO:0007669"/>
    <property type="project" value="InterPro"/>
</dbReference>
<organism evidence="7 8">
    <name type="scientific">Rhizobium leguminosarum</name>
    <dbReference type="NCBI Taxonomy" id="384"/>
    <lineage>
        <taxon>Bacteria</taxon>
        <taxon>Pseudomonadati</taxon>
        <taxon>Pseudomonadota</taxon>
        <taxon>Alphaproteobacteria</taxon>
        <taxon>Hyphomicrobiales</taxon>
        <taxon>Rhizobiaceae</taxon>
        <taxon>Rhizobium/Agrobacterium group</taxon>
        <taxon>Rhizobium</taxon>
    </lineage>
</organism>
<evidence type="ECO:0000256" key="3">
    <source>
        <dbReference type="ARBA" id="ARBA00022643"/>
    </source>
</evidence>
<evidence type="ECO:0000259" key="6">
    <source>
        <dbReference type="Pfam" id="PF00724"/>
    </source>
</evidence>
<dbReference type="PANTHER" id="PTHR43303:SF4">
    <property type="entry name" value="NADPH DEHYDROGENASE C23G7.10C-RELATED"/>
    <property type="match status" value="1"/>
</dbReference>
<evidence type="ECO:0000313" key="7">
    <source>
        <dbReference type="EMBL" id="NEI37682.1"/>
    </source>
</evidence>
<dbReference type="InterPro" id="IPR001155">
    <property type="entry name" value="OxRdtase_FMN_N"/>
</dbReference>
<dbReference type="CDD" id="cd02932">
    <property type="entry name" value="OYE_YqiM_FMN"/>
    <property type="match status" value="1"/>
</dbReference>
<dbReference type="SUPFAM" id="SSF51395">
    <property type="entry name" value="FMN-linked oxidoreductases"/>
    <property type="match status" value="1"/>
</dbReference>
<sequence>MSQPALFTPFRVRELELRNRIVIAPMCQYSAIDGCMTDWHLIHLGQLALSGAALLTIEATAVEPEGRISYADVGLYNDETEKAIGRTLEGIRRWSEMPIAIQLAHAGRKASTEVPWKGGAQIAPGHANGWQTVAPSGVPFNPNYVPPTALDKDGLKRIRDGFAAAAKRAANLGIDAVQIHAAHGYLLHQFLSPLSNQRADEYGGTLENRMRFPLEIFEAVRASFPGDRAVTMRVSATDWVDGGLDIEQSVAFAQALERKGCDAIHVSSGGLSPAQSIPISPSYQVPLARTIKAAVNIPVVAVGLITEATQAEAIVATGDADLVALARAILYDPRWPWHAAAELGGQVTAPKQYLRSQPSKYKSLFAH</sequence>
<evidence type="ECO:0000256" key="4">
    <source>
        <dbReference type="ARBA" id="ARBA00022857"/>
    </source>
</evidence>
<name>A0A6P0BI76_RHILE</name>
<reference evidence="7 8" key="1">
    <citation type="submission" date="2019-12" db="EMBL/GenBank/DDBJ databases">
        <title>Rhizobium genotypes associated with high levels of biological nitrogen fixation by grain legumes in a temperate-maritime cropping system.</title>
        <authorList>
            <person name="Maluk M."/>
            <person name="Francesc Ferrando Molina F."/>
            <person name="Lopez Del Egido L."/>
            <person name="Lafos M."/>
            <person name="Langarica-Fuentes A."/>
            <person name="Gebre Yohannes G."/>
            <person name="Young M.W."/>
            <person name="Martin P."/>
            <person name="Gantlett R."/>
            <person name="Kenicer G."/>
            <person name="Hawes C."/>
            <person name="Begg G.S."/>
            <person name="Quilliam R.S."/>
            <person name="Squire G.R."/>
            <person name="Poole P.S."/>
            <person name="Young P.W."/>
            <person name="Iannetta P.M."/>
            <person name="James E.K."/>
        </authorList>
    </citation>
    <scope>NUCLEOTIDE SEQUENCE [LARGE SCALE GENOMIC DNA]</scope>
    <source>
        <strain evidence="7 8">JHI1096</strain>
    </source>
</reference>
<dbReference type="RefSeq" id="WP_164578521.1">
    <property type="nucleotide sequence ID" value="NZ_WUEZ01000039.1"/>
</dbReference>
<keyword evidence="2" id="KW-0285">Flavoprotein</keyword>
<dbReference type="InterPro" id="IPR044152">
    <property type="entry name" value="YqjM-like"/>
</dbReference>
<proteinExistence type="predicted"/>
<keyword evidence="4" id="KW-0521">NADP</keyword>
<dbReference type="PANTHER" id="PTHR43303">
    <property type="entry name" value="NADPH DEHYDROGENASE C23G7.10C-RELATED"/>
    <property type="match status" value="1"/>
</dbReference>
<evidence type="ECO:0000313" key="8">
    <source>
        <dbReference type="Proteomes" id="UP000471560"/>
    </source>
</evidence>